<dbReference type="RefSeq" id="XP_031023382.1">
    <property type="nucleotide sequence ID" value="XM_031170595.1"/>
</dbReference>
<name>A0A507BQT1_9FUNG</name>
<protein>
    <submittedName>
        <fullName evidence="1">Uncharacterized protein</fullName>
    </submittedName>
</protein>
<dbReference type="EMBL" id="QEAO01000034">
    <property type="protein sequence ID" value="TPX32120.1"/>
    <property type="molecule type" value="Genomic_DNA"/>
</dbReference>
<dbReference type="GeneID" id="42005892"/>
<evidence type="ECO:0000313" key="1">
    <source>
        <dbReference type="EMBL" id="TPX32120.1"/>
    </source>
</evidence>
<reference evidence="1 2" key="1">
    <citation type="journal article" date="2019" name="Sci. Rep.">
        <title>Comparative genomics of chytrid fungi reveal insights into the obligate biotrophic and pathogenic lifestyle of Synchytrium endobioticum.</title>
        <authorList>
            <person name="van de Vossenberg B.T.L.H."/>
            <person name="Warris S."/>
            <person name="Nguyen H.D.T."/>
            <person name="van Gent-Pelzer M.P.E."/>
            <person name="Joly D.L."/>
            <person name="van de Geest H.C."/>
            <person name="Bonants P.J.M."/>
            <person name="Smith D.S."/>
            <person name="Levesque C.A."/>
            <person name="van der Lee T.A.J."/>
        </authorList>
    </citation>
    <scope>NUCLEOTIDE SEQUENCE [LARGE SCALE GENOMIC DNA]</scope>
    <source>
        <strain evidence="1 2">JEL517</strain>
    </source>
</reference>
<organism evidence="1 2">
    <name type="scientific">Synchytrium microbalum</name>
    <dbReference type="NCBI Taxonomy" id="1806994"/>
    <lineage>
        <taxon>Eukaryota</taxon>
        <taxon>Fungi</taxon>
        <taxon>Fungi incertae sedis</taxon>
        <taxon>Chytridiomycota</taxon>
        <taxon>Chytridiomycota incertae sedis</taxon>
        <taxon>Chytridiomycetes</taxon>
        <taxon>Synchytriales</taxon>
        <taxon>Synchytriaceae</taxon>
        <taxon>Synchytrium</taxon>
    </lineage>
</organism>
<sequence length="258" mass="29900">MGEYPTPIAQITDKVKLWDVSVIPDRRLEDTPKPEEWPAIVESFRKDLDTHIRALCSDIPLGYVLGQPKLLRYDADSFDQRLHEDGPHLERVFVILHLDRAKGTAFPKYPLTSPKSYDLNDYRAVIVEAGQAALFWEGLTRFGSANERIGRAALKPRISFLQPSYQQLLLRYEENVMWMPNVDRYTRVLHRFVTIQYHRLTNLCNEKAPSESILLMTSINQETQTINDCKKSGDWSHWQQGIQAEWKSLSDRKALVNC</sequence>
<gene>
    <name evidence="1" type="ORF">SmJEL517_g04667</name>
</gene>
<evidence type="ECO:0000313" key="2">
    <source>
        <dbReference type="Proteomes" id="UP000319731"/>
    </source>
</evidence>
<dbReference type="Proteomes" id="UP000319731">
    <property type="component" value="Unassembled WGS sequence"/>
</dbReference>
<proteinExistence type="predicted"/>
<dbReference type="AlphaFoldDB" id="A0A507BQT1"/>
<accession>A0A507BQT1</accession>
<keyword evidence="2" id="KW-1185">Reference proteome</keyword>
<comment type="caution">
    <text evidence="1">The sequence shown here is derived from an EMBL/GenBank/DDBJ whole genome shotgun (WGS) entry which is preliminary data.</text>
</comment>